<gene>
    <name evidence="3" type="ORF">ACFFHU_05175</name>
</gene>
<reference evidence="3 4" key="1">
    <citation type="submission" date="2024-09" db="EMBL/GenBank/DDBJ databases">
        <authorList>
            <person name="Sun Q."/>
            <person name="Mori K."/>
        </authorList>
    </citation>
    <scope>NUCLEOTIDE SEQUENCE [LARGE SCALE GENOMIC DNA]</scope>
    <source>
        <strain evidence="3 4">TBRC 2205</strain>
    </source>
</reference>
<comment type="caution">
    <text evidence="3">The sequence shown here is derived from an EMBL/GenBank/DDBJ whole genome shotgun (WGS) entry which is preliminary data.</text>
</comment>
<dbReference type="InterPro" id="IPR036661">
    <property type="entry name" value="Luciferase-like_sf"/>
</dbReference>
<dbReference type="SUPFAM" id="SSF51679">
    <property type="entry name" value="Bacterial luciferase-like"/>
    <property type="match status" value="1"/>
</dbReference>
<accession>A0ABV6NS91</accession>
<dbReference type="PANTHER" id="PTHR43244:SF1">
    <property type="entry name" value="5,10-METHYLENETETRAHYDROMETHANOPTERIN REDUCTASE"/>
    <property type="match status" value="1"/>
</dbReference>
<evidence type="ECO:0000256" key="1">
    <source>
        <dbReference type="ARBA" id="ARBA00023002"/>
    </source>
</evidence>
<dbReference type="PANTHER" id="PTHR43244">
    <property type="match status" value="1"/>
</dbReference>
<dbReference type="Proteomes" id="UP001589894">
    <property type="component" value="Unassembled WGS sequence"/>
</dbReference>
<name>A0ABV6NS91_9ACTN</name>
<dbReference type="RefSeq" id="WP_377336247.1">
    <property type="nucleotide sequence ID" value="NZ_JBHLUE010000004.1"/>
</dbReference>
<dbReference type="EMBL" id="JBHLUE010000004">
    <property type="protein sequence ID" value="MFC0563559.1"/>
    <property type="molecule type" value="Genomic_DNA"/>
</dbReference>
<organism evidence="3 4">
    <name type="scientific">Plantactinospora siamensis</name>
    <dbReference type="NCBI Taxonomy" id="555372"/>
    <lineage>
        <taxon>Bacteria</taxon>
        <taxon>Bacillati</taxon>
        <taxon>Actinomycetota</taxon>
        <taxon>Actinomycetes</taxon>
        <taxon>Micromonosporales</taxon>
        <taxon>Micromonosporaceae</taxon>
        <taxon>Plantactinospora</taxon>
    </lineage>
</organism>
<evidence type="ECO:0000313" key="3">
    <source>
        <dbReference type="EMBL" id="MFC0563559.1"/>
    </source>
</evidence>
<dbReference type="Pfam" id="PF00296">
    <property type="entry name" value="Bac_luciferase"/>
    <property type="match status" value="1"/>
</dbReference>
<evidence type="ECO:0000313" key="4">
    <source>
        <dbReference type="Proteomes" id="UP001589894"/>
    </source>
</evidence>
<keyword evidence="4" id="KW-1185">Reference proteome</keyword>
<evidence type="ECO:0000259" key="2">
    <source>
        <dbReference type="Pfam" id="PF00296"/>
    </source>
</evidence>
<keyword evidence="1" id="KW-0560">Oxidoreductase</keyword>
<sequence>MRYSILLSFGPTRPEQVVPFANLVKWTAAERLWQGQGMVLESHHLMTWLAGLGIRVPAGFGVSLMPFRSPYQAAVEARSVALATGHPVVAGFGPGSASIQTGLLGRPYPSQLTACREYVQAVRGLLTGRPVELSGAYHNLAANLLPTPAPPVSVGLGVLRPKMAALAGAVADVAITWMGSAEYVGGTLIPAIRGAERDLPEPAKVTAIVPVALSGPDRDVTALATAACGSHAQLPHYRDTLRRAGIEVSGERTGADAMRLVDGGVFLYGTVDEIHKRLDEYRDAGVDEVVLNATGVGLAHGPRAAARDLLEILTAIPGEARTKGEP</sequence>
<feature type="domain" description="Luciferase-like" evidence="2">
    <location>
        <begin position="15"/>
        <end position="288"/>
    </location>
</feature>
<dbReference type="InterPro" id="IPR050564">
    <property type="entry name" value="F420-G6PD/mer"/>
</dbReference>
<dbReference type="InterPro" id="IPR011251">
    <property type="entry name" value="Luciferase-like_dom"/>
</dbReference>
<proteinExistence type="predicted"/>
<protein>
    <submittedName>
        <fullName evidence="3">LLM class flavin-dependent oxidoreductase</fullName>
    </submittedName>
</protein>
<dbReference type="Gene3D" id="3.20.20.30">
    <property type="entry name" value="Luciferase-like domain"/>
    <property type="match status" value="1"/>
</dbReference>